<feature type="region of interest" description="Disordered" evidence="1">
    <location>
        <begin position="1"/>
        <end position="20"/>
    </location>
</feature>
<keyword evidence="3" id="KW-0808">Transferase</keyword>
<organism evidence="3 4">
    <name type="scientific">Actinoplanes teichomyceticus</name>
    <dbReference type="NCBI Taxonomy" id="1867"/>
    <lineage>
        <taxon>Bacteria</taxon>
        <taxon>Bacillati</taxon>
        <taxon>Actinomycetota</taxon>
        <taxon>Actinomycetes</taxon>
        <taxon>Micromonosporales</taxon>
        <taxon>Micromonosporaceae</taxon>
        <taxon>Actinoplanes</taxon>
    </lineage>
</organism>
<feature type="domain" description="N-acetyltransferase" evidence="2">
    <location>
        <begin position="147"/>
        <end position="285"/>
    </location>
</feature>
<comment type="caution">
    <text evidence="3">The sequence shown here is derived from an EMBL/GenBank/DDBJ whole genome shotgun (WGS) entry which is preliminary data.</text>
</comment>
<dbReference type="AlphaFoldDB" id="A0A561WJ44"/>
<accession>A0A561WJ44</accession>
<dbReference type="GO" id="GO:0016747">
    <property type="term" value="F:acyltransferase activity, transferring groups other than amino-acyl groups"/>
    <property type="evidence" value="ECO:0007669"/>
    <property type="project" value="InterPro"/>
</dbReference>
<protein>
    <submittedName>
        <fullName evidence="3">Acetyltransferase (GNAT) family protein</fullName>
    </submittedName>
</protein>
<dbReference type="EMBL" id="VIWY01000002">
    <property type="protein sequence ID" value="TWG23853.1"/>
    <property type="molecule type" value="Genomic_DNA"/>
</dbReference>
<dbReference type="InterPro" id="IPR000182">
    <property type="entry name" value="GNAT_dom"/>
</dbReference>
<keyword evidence="4" id="KW-1185">Reference proteome</keyword>
<proteinExistence type="predicted"/>
<dbReference type="PROSITE" id="PS51186">
    <property type="entry name" value="GNAT"/>
    <property type="match status" value="1"/>
</dbReference>
<reference evidence="3 4" key="1">
    <citation type="submission" date="2019-06" db="EMBL/GenBank/DDBJ databases">
        <title>Sequencing the genomes of 1000 actinobacteria strains.</title>
        <authorList>
            <person name="Klenk H.-P."/>
        </authorList>
    </citation>
    <scope>NUCLEOTIDE SEQUENCE [LARGE SCALE GENOMIC DNA]</scope>
    <source>
        <strain evidence="3 4">DSM 43866</strain>
    </source>
</reference>
<evidence type="ECO:0000313" key="3">
    <source>
        <dbReference type="EMBL" id="TWG23853.1"/>
    </source>
</evidence>
<dbReference type="Proteomes" id="UP000320239">
    <property type="component" value="Unassembled WGS sequence"/>
</dbReference>
<evidence type="ECO:0000313" key="4">
    <source>
        <dbReference type="Proteomes" id="UP000320239"/>
    </source>
</evidence>
<sequence>MNGTSDAARPGVAPPAGSRHHVTMVDTAALRAAYDAQMRMPPGAVPSGVTHEHDGPILRIVGGHEGRIRAPRDVGVTGAELDRLIARQRDYFQARGQSVEWKVRAHDRPADLPERLVAAGFVPSEPTAVLIGSAAEVAAGPVLPDGVVLRRVSEVEDLRRIGDQQTEVWGFDCSWVADDLIARMSADPGQITVLVAEAGTRLVCTAWAVYHPGTDFVALLGGTTTPDWRGRGLYHAMIAARAREAVARGFRLLHVDAGPASAPILRRCGFQEITTSTHYRWTPPG</sequence>
<gene>
    <name evidence="3" type="ORF">FHX34_102404</name>
</gene>
<evidence type="ECO:0000259" key="2">
    <source>
        <dbReference type="PROSITE" id="PS51186"/>
    </source>
</evidence>
<dbReference type="Gene3D" id="3.40.630.30">
    <property type="match status" value="1"/>
</dbReference>
<name>A0A561WJ44_ACTTI</name>
<dbReference type="SUPFAM" id="SSF55729">
    <property type="entry name" value="Acyl-CoA N-acyltransferases (Nat)"/>
    <property type="match status" value="1"/>
</dbReference>
<dbReference type="InterPro" id="IPR016181">
    <property type="entry name" value="Acyl_CoA_acyltransferase"/>
</dbReference>
<evidence type="ECO:0000256" key="1">
    <source>
        <dbReference type="SAM" id="MobiDB-lite"/>
    </source>
</evidence>